<feature type="transmembrane region" description="Helical" evidence="9">
    <location>
        <begin position="140"/>
        <end position="159"/>
    </location>
</feature>
<dbReference type="InterPro" id="IPR023271">
    <property type="entry name" value="Aquaporin-like"/>
</dbReference>
<dbReference type="PRINTS" id="PR00783">
    <property type="entry name" value="MINTRINSICP"/>
</dbReference>
<feature type="transmembrane region" description="Helical" evidence="9">
    <location>
        <begin position="171"/>
        <end position="192"/>
    </location>
</feature>
<dbReference type="EC" id="1.20.4.1" evidence="10"/>
<evidence type="ECO:0000256" key="6">
    <source>
        <dbReference type="ARBA" id="ARBA00022989"/>
    </source>
</evidence>
<accession>A0A7Y9YFH5</accession>
<dbReference type="EMBL" id="JACBZI010000001">
    <property type="protein sequence ID" value="NYI09515.1"/>
    <property type="molecule type" value="Genomic_DNA"/>
</dbReference>
<dbReference type="InterPro" id="IPR000425">
    <property type="entry name" value="MIP"/>
</dbReference>
<dbReference type="InterPro" id="IPR022357">
    <property type="entry name" value="MIP_CS"/>
</dbReference>
<keyword evidence="11" id="KW-1185">Reference proteome</keyword>
<keyword evidence="6 9" id="KW-1133">Transmembrane helix</keyword>
<evidence type="ECO:0000256" key="9">
    <source>
        <dbReference type="SAM" id="Phobius"/>
    </source>
</evidence>
<dbReference type="InterPro" id="IPR034294">
    <property type="entry name" value="Aquaporin_transptr"/>
</dbReference>
<comment type="caution">
    <text evidence="10">The sequence shown here is derived from an EMBL/GenBank/DDBJ whole genome shotgun (WGS) entry which is preliminary data.</text>
</comment>
<keyword evidence="5 8" id="KW-0812">Transmembrane</keyword>
<dbReference type="PANTHER" id="PTHR19139:SF199">
    <property type="entry name" value="MIP17260P"/>
    <property type="match status" value="1"/>
</dbReference>
<proteinExistence type="inferred from homology"/>
<feature type="transmembrane region" description="Helical" evidence="9">
    <location>
        <begin position="14"/>
        <end position="34"/>
    </location>
</feature>
<keyword evidence="4" id="KW-1003">Cell membrane</keyword>
<feature type="transmembrane region" description="Helical" evidence="9">
    <location>
        <begin position="46"/>
        <end position="65"/>
    </location>
</feature>
<evidence type="ECO:0000256" key="8">
    <source>
        <dbReference type="RuleBase" id="RU000477"/>
    </source>
</evidence>
<comment type="similarity">
    <text evidence="2 8">Belongs to the MIP/aquaporin (TC 1.A.8) family.</text>
</comment>
<dbReference type="GO" id="GO:0015250">
    <property type="term" value="F:water channel activity"/>
    <property type="evidence" value="ECO:0007669"/>
    <property type="project" value="TreeGrafter"/>
</dbReference>
<keyword evidence="3 8" id="KW-0813">Transport</keyword>
<dbReference type="Pfam" id="PF00230">
    <property type="entry name" value="MIP"/>
    <property type="match status" value="1"/>
</dbReference>
<dbReference type="SUPFAM" id="SSF81338">
    <property type="entry name" value="Aquaporin-like"/>
    <property type="match status" value="1"/>
</dbReference>
<evidence type="ECO:0000256" key="5">
    <source>
        <dbReference type="ARBA" id="ARBA00022692"/>
    </source>
</evidence>
<dbReference type="GO" id="GO:0008794">
    <property type="term" value="F:arsenate reductase (glutaredoxin) activity"/>
    <property type="evidence" value="ECO:0007669"/>
    <property type="project" value="UniProtKB-EC"/>
</dbReference>
<comment type="subcellular location">
    <subcellularLocation>
        <location evidence="1">Cell membrane</location>
        <topology evidence="1">Multi-pass membrane protein</topology>
    </subcellularLocation>
</comment>
<dbReference type="RefSeq" id="WP_179530474.1">
    <property type="nucleotide sequence ID" value="NZ_BAAAPP010000012.1"/>
</dbReference>
<dbReference type="PROSITE" id="PS00221">
    <property type="entry name" value="MIP"/>
    <property type="match status" value="1"/>
</dbReference>
<sequence length="262" mass="26445">MTSPDARPDLSRRLAAELVGTASLVAVVVGSGIMAQRLSDDVGLQLLANSTATVFGLTALIWVFGPTSGAHFNPAVSFADWLMGRLAGGGRASGALTGGEVGAYSAAQVVGGIAGAVVANLMFEVPVTELASTDRSAGHLWLSEVVATAGLVTLIFALARTGRGALSAPAVGLYIGAAYWFTSSTSFANPAVTVGRVFSDTFAGIAPASVPPFVLAQLVGATLAVAFVHWLHPQLGAPGDTSLGDVVVPTQSASQPSREDTP</sequence>
<dbReference type="AlphaFoldDB" id="A0A7Y9YFH5"/>
<evidence type="ECO:0000313" key="10">
    <source>
        <dbReference type="EMBL" id="NYI09515.1"/>
    </source>
</evidence>
<feature type="transmembrane region" description="Helical" evidence="9">
    <location>
        <begin position="212"/>
        <end position="231"/>
    </location>
</feature>
<gene>
    <name evidence="10" type="ORF">BKA05_001030</name>
</gene>
<evidence type="ECO:0000256" key="3">
    <source>
        <dbReference type="ARBA" id="ARBA00022448"/>
    </source>
</evidence>
<evidence type="ECO:0000256" key="2">
    <source>
        <dbReference type="ARBA" id="ARBA00006175"/>
    </source>
</evidence>
<organism evidence="10 11">
    <name type="scientific">Nocardioides marinus</name>
    <dbReference type="NCBI Taxonomy" id="374514"/>
    <lineage>
        <taxon>Bacteria</taxon>
        <taxon>Bacillati</taxon>
        <taxon>Actinomycetota</taxon>
        <taxon>Actinomycetes</taxon>
        <taxon>Propionibacteriales</taxon>
        <taxon>Nocardioidaceae</taxon>
        <taxon>Nocardioides</taxon>
    </lineage>
</organism>
<name>A0A7Y9YFH5_9ACTN</name>
<evidence type="ECO:0000256" key="1">
    <source>
        <dbReference type="ARBA" id="ARBA00004651"/>
    </source>
</evidence>
<protein>
    <submittedName>
        <fullName evidence="10">Arsenate reductase</fullName>
        <ecNumber evidence="10">1.20.4.1</ecNumber>
    </submittedName>
</protein>
<keyword evidence="10" id="KW-0560">Oxidoreductase</keyword>
<dbReference type="PANTHER" id="PTHR19139">
    <property type="entry name" value="AQUAPORIN TRANSPORTER"/>
    <property type="match status" value="1"/>
</dbReference>
<evidence type="ECO:0000313" key="11">
    <source>
        <dbReference type="Proteomes" id="UP000537326"/>
    </source>
</evidence>
<keyword evidence="7 9" id="KW-0472">Membrane</keyword>
<evidence type="ECO:0000256" key="7">
    <source>
        <dbReference type="ARBA" id="ARBA00023136"/>
    </source>
</evidence>
<reference evidence="10 11" key="1">
    <citation type="submission" date="2020-07" db="EMBL/GenBank/DDBJ databases">
        <title>Sequencing the genomes of 1000 actinobacteria strains.</title>
        <authorList>
            <person name="Klenk H.-P."/>
        </authorList>
    </citation>
    <scope>NUCLEOTIDE SEQUENCE [LARGE SCALE GENOMIC DNA]</scope>
    <source>
        <strain evidence="10 11">DSM 18248</strain>
    </source>
</reference>
<dbReference type="Gene3D" id="1.20.1080.10">
    <property type="entry name" value="Glycerol uptake facilitator protein"/>
    <property type="match status" value="2"/>
</dbReference>
<dbReference type="Proteomes" id="UP000537326">
    <property type="component" value="Unassembled WGS sequence"/>
</dbReference>
<dbReference type="GO" id="GO:0005886">
    <property type="term" value="C:plasma membrane"/>
    <property type="evidence" value="ECO:0007669"/>
    <property type="project" value="UniProtKB-SubCell"/>
</dbReference>
<evidence type="ECO:0000256" key="4">
    <source>
        <dbReference type="ARBA" id="ARBA00022475"/>
    </source>
</evidence>